<reference evidence="2" key="1">
    <citation type="journal article" date="2020" name="Cell">
        <title>Large-Scale Comparative Analyses of Tick Genomes Elucidate Their Genetic Diversity and Vector Capacities.</title>
        <authorList>
            <consortium name="Tick Genome and Microbiome Consortium (TIGMIC)"/>
            <person name="Jia N."/>
            <person name="Wang J."/>
            <person name="Shi W."/>
            <person name="Du L."/>
            <person name="Sun Y."/>
            <person name="Zhan W."/>
            <person name="Jiang J.F."/>
            <person name="Wang Q."/>
            <person name="Zhang B."/>
            <person name="Ji P."/>
            <person name="Bell-Sakyi L."/>
            <person name="Cui X.M."/>
            <person name="Yuan T.T."/>
            <person name="Jiang B.G."/>
            <person name="Yang W.F."/>
            <person name="Lam T.T."/>
            <person name="Chang Q.C."/>
            <person name="Ding S.J."/>
            <person name="Wang X.J."/>
            <person name="Zhu J.G."/>
            <person name="Ruan X.D."/>
            <person name="Zhao L."/>
            <person name="Wei J.T."/>
            <person name="Ye R.Z."/>
            <person name="Que T.C."/>
            <person name="Du C.H."/>
            <person name="Zhou Y.H."/>
            <person name="Cheng J.X."/>
            <person name="Dai P.F."/>
            <person name="Guo W.B."/>
            <person name="Han X.H."/>
            <person name="Huang E.J."/>
            <person name="Li L.F."/>
            <person name="Wei W."/>
            <person name="Gao Y.C."/>
            <person name="Liu J.Z."/>
            <person name="Shao H.Z."/>
            <person name="Wang X."/>
            <person name="Wang C.C."/>
            <person name="Yang T.C."/>
            <person name="Huo Q.B."/>
            <person name="Li W."/>
            <person name="Chen H.Y."/>
            <person name="Chen S.E."/>
            <person name="Zhou L.G."/>
            <person name="Ni X.B."/>
            <person name="Tian J.H."/>
            <person name="Sheng Y."/>
            <person name="Liu T."/>
            <person name="Pan Y.S."/>
            <person name="Xia L.Y."/>
            <person name="Li J."/>
            <person name="Zhao F."/>
            <person name="Cao W.C."/>
        </authorList>
    </citation>
    <scope>NUCLEOTIDE SEQUENCE</scope>
    <source>
        <strain evidence="2">Rsan-2018</strain>
    </source>
</reference>
<dbReference type="EMBL" id="JABSTV010001250">
    <property type="protein sequence ID" value="KAH7956767.1"/>
    <property type="molecule type" value="Genomic_DNA"/>
</dbReference>
<protein>
    <recommendedName>
        <fullName evidence="4">Secreted protein</fullName>
    </recommendedName>
</protein>
<accession>A0A9D4SWM5</accession>
<proteinExistence type="predicted"/>
<name>A0A9D4SWM5_RHISA</name>
<comment type="caution">
    <text evidence="2">The sequence shown here is derived from an EMBL/GenBank/DDBJ whole genome shotgun (WGS) entry which is preliminary data.</text>
</comment>
<dbReference type="Proteomes" id="UP000821837">
    <property type="component" value="Unassembled WGS sequence"/>
</dbReference>
<organism evidence="2 3">
    <name type="scientific">Rhipicephalus sanguineus</name>
    <name type="common">Brown dog tick</name>
    <name type="synonym">Ixodes sanguineus</name>
    <dbReference type="NCBI Taxonomy" id="34632"/>
    <lineage>
        <taxon>Eukaryota</taxon>
        <taxon>Metazoa</taxon>
        <taxon>Ecdysozoa</taxon>
        <taxon>Arthropoda</taxon>
        <taxon>Chelicerata</taxon>
        <taxon>Arachnida</taxon>
        <taxon>Acari</taxon>
        <taxon>Parasitiformes</taxon>
        <taxon>Ixodida</taxon>
        <taxon>Ixodoidea</taxon>
        <taxon>Ixodidae</taxon>
        <taxon>Rhipicephalinae</taxon>
        <taxon>Rhipicephalus</taxon>
        <taxon>Rhipicephalus</taxon>
    </lineage>
</organism>
<keyword evidence="1" id="KW-0732">Signal</keyword>
<keyword evidence="3" id="KW-1185">Reference proteome</keyword>
<feature type="signal peptide" evidence="1">
    <location>
        <begin position="1"/>
        <end position="17"/>
    </location>
</feature>
<gene>
    <name evidence="2" type="ORF">HPB52_012552</name>
</gene>
<evidence type="ECO:0000313" key="2">
    <source>
        <dbReference type="EMBL" id="KAH7956767.1"/>
    </source>
</evidence>
<evidence type="ECO:0000256" key="1">
    <source>
        <dbReference type="SAM" id="SignalP"/>
    </source>
</evidence>
<evidence type="ECO:0008006" key="4">
    <source>
        <dbReference type="Google" id="ProtNLM"/>
    </source>
</evidence>
<dbReference type="AlphaFoldDB" id="A0A9D4SWM5"/>
<reference evidence="2" key="2">
    <citation type="submission" date="2021-09" db="EMBL/GenBank/DDBJ databases">
        <authorList>
            <person name="Jia N."/>
            <person name="Wang J."/>
            <person name="Shi W."/>
            <person name="Du L."/>
            <person name="Sun Y."/>
            <person name="Zhan W."/>
            <person name="Jiang J."/>
            <person name="Wang Q."/>
            <person name="Zhang B."/>
            <person name="Ji P."/>
            <person name="Sakyi L.B."/>
            <person name="Cui X."/>
            <person name="Yuan T."/>
            <person name="Jiang B."/>
            <person name="Yang W."/>
            <person name="Lam T.T.-Y."/>
            <person name="Chang Q."/>
            <person name="Ding S."/>
            <person name="Wang X."/>
            <person name="Zhu J."/>
            <person name="Ruan X."/>
            <person name="Zhao L."/>
            <person name="Wei J."/>
            <person name="Que T."/>
            <person name="Du C."/>
            <person name="Cheng J."/>
            <person name="Dai P."/>
            <person name="Han X."/>
            <person name="Huang E."/>
            <person name="Gao Y."/>
            <person name="Liu J."/>
            <person name="Shao H."/>
            <person name="Ye R."/>
            <person name="Li L."/>
            <person name="Wei W."/>
            <person name="Wang X."/>
            <person name="Wang C."/>
            <person name="Huo Q."/>
            <person name="Li W."/>
            <person name="Guo W."/>
            <person name="Chen H."/>
            <person name="Chen S."/>
            <person name="Zhou L."/>
            <person name="Zhou L."/>
            <person name="Ni X."/>
            <person name="Tian J."/>
            <person name="Zhou Y."/>
            <person name="Sheng Y."/>
            <person name="Liu T."/>
            <person name="Pan Y."/>
            <person name="Xia L."/>
            <person name="Li J."/>
            <person name="Zhao F."/>
            <person name="Cao W."/>
        </authorList>
    </citation>
    <scope>NUCLEOTIDE SEQUENCE</scope>
    <source>
        <strain evidence="2">Rsan-2018</strain>
        <tissue evidence="2">Larvae</tissue>
    </source>
</reference>
<sequence>MPSPIISCVLLVPSAGADTVQQKQKEQSPPPHKYNLPSKFIEALQPIYQRLSDPQLLARGDHIFKDRDHILQPYAKWGLKDTNYQMDWSHP</sequence>
<feature type="chain" id="PRO_5038626420" description="Secreted protein" evidence="1">
    <location>
        <begin position="18"/>
        <end position="91"/>
    </location>
</feature>
<evidence type="ECO:0000313" key="3">
    <source>
        <dbReference type="Proteomes" id="UP000821837"/>
    </source>
</evidence>